<evidence type="ECO:0000259" key="2">
    <source>
        <dbReference type="Pfam" id="PF05003"/>
    </source>
</evidence>
<dbReference type="GO" id="GO:0045927">
    <property type="term" value="P:positive regulation of growth"/>
    <property type="evidence" value="ECO:0007669"/>
    <property type="project" value="InterPro"/>
</dbReference>
<comment type="caution">
    <text evidence="4">The sequence shown here is derived from an EMBL/GenBank/DDBJ whole genome shotgun (WGS) entry which is preliminary data.</text>
</comment>
<gene>
    <name evidence="4" type="ORF">SLEP1_g28299</name>
</gene>
<organism evidence="4 5">
    <name type="scientific">Rubroshorea leprosula</name>
    <dbReference type="NCBI Taxonomy" id="152421"/>
    <lineage>
        <taxon>Eukaryota</taxon>
        <taxon>Viridiplantae</taxon>
        <taxon>Streptophyta</taxon>
        <taxon>Embryophyta</taxon>
        <taxon>Tracheophyta</taxon>
        <taxon>Spermatophyta</taxon>
        <taxon>Magnoliopsida</taxon>
        <taxon>eudicotyledons</taxon>
        <taxon>Gunneridae</taxon>
        <taxon>Pentapetalae</taxon>
        <taxon>rosids</taxon>
        <taxon>malvids</taxon>
        <taxon>Malvales</taxon>
        <taxon>Dipterocarpaceae</taxon>
        <taxon>Rubroshorea</taxon>
    </lineage>
</organism>
<evidence type="ECO:0000259" key="3">
    <source>
        <dbReference type="Pfam" id="PF11961"/>
    </source>
</evidence>
<reference evidence="4 5" key="1">
    <citation type="journal article" date="2021" name="Commun. Biol.">
        <title>The genome of Shorea leprosula (Dipterocarpaceae) highlights the ecological relevance of drought in aseasonal tropical rainforests.</title>
        <authorList>
            <person name="Ng K.K.S."/>
            <person name="Kobayashi M.J."/>
            <person name="Fawcett J.A."/>
            <person name="Hatakeyama M."/>
            <person name="Paape T."/>
            <person name="Ng C.H."/>
            <person name="Ang C.C."/>
            <person name="Tnah L.H."/>
            <person name="Lee C.T."/>
            <person name="Nishiyama T."/>
            <person name="Sese J."/>
            <person name="O'Brien M.J."/>
            <person name="Copetti D."/>
            <person name="Mohd Noor M.I."/>
            <person name="Ong R.C."/>
            <person name="Putra M."/>
            <person name="Sireger I.Z."/>
            <person name="Indrioko S."/>
            <person name="Kosugi Y."/>
            <person name="Izuno A."/>
            <person name="Isagi Y."/>
            <person name="Lee S.L."/>
            <person name="Shimizu K.K."/>
        </authorList>
    </citation>
    <scope>NUCLEOTIDE SEQUENCE [LARGE SCALE GENOMIC DNA]</scope>
    <source>
        <strain evidence="4">214</strain>
    </source>
</reference>
<proteinExistence type="predicted"/>
<feature type="domain" description="DUF668" evidence="2">
    <location>
        <begin position="361"/>
        <end position="446"/>
    </location>
</feature>
<dbReference type="PANTHER" id="PTHR31730">
    <property type="entry name" value="OS01G0873900 PROTEIN"/>
    <property type="match status" value="1"/>
</dbReference>
<dbReference type="InterPro" id="IPR021864">
    <property type="entry name" value="DUF3475"/>
</dbReference>
<feature type="domain" description="DUF3475" evidence="3">
    <location>
        <begin position="132"/>
        <end position="188"/>
    </location>
</feature>
<dbReference type="Pfam" id="PF05003">
    <property type="entry name" value="DUF668"/>
    <property type="match status" value="1"/>
</dbReference>
<dbReference type="EMBL" id="BPVZ01000049">
    <property type="protein sequence ID" value="GKV17843.1"/>
    <property type="molecule type" value="Genomic_DNA"/>
</dbReference>
<name>A0AAV5JT72_9ROSI</name>
<keyword evidence="5" id="KW-1185">Reference proteome</keyword>
<accession>A0AAV5JT72</accession>
<dbReference type="PANTHER" id="PTHR31730:SF18">
    <property type="entry name" value="PROTEIN PSK SIMULATOR 2"/>
    <property type="match status" value="1"/>
</dbReference>
<dbReference type="AlphaFoldDB" id="A0AAV5JT72"/>
<sequence>MGGICPGGMRGKNKGLRGKTDSEFSTRVESLRGLPLQKRSSNSQTNLAGFEKWQHSLNSSLLSFSSELKQSTPATEAANKVLQGSSFLGRAGIVGLERTVDLLDMLGSSMSDLNAGHSFPSGIISRGNWISILAFEVANTIARGANLLQSLSEENILFLKKDVLNSEGVQKLVSTDIKELLSVAATDKRCFLVKRVAFPLWEELNAFSREVIRFGDLCKDPQWHNLGRYFSKLDMNNSINKHRAEAETTMQELITLAQQTSELYHELNALDRFEQDYRQKLEEVSSLNLPRRGESLMILHDALKQQTKLVKSLKKKSLWFRTLEEIVEKLVHIVTFMHQVILEAFGGVASVQKASTEDPQRLGVAGLALHYANVINQIDNIASQPAFVPANVRETLYHGLPTNVKKSLRSRLLSIDAKEKLTISEVKDEMEKTLHWLVPVAANTTRAHQDFGWVGEWANTSFEFQQNAAQNSSLTRLQTLYHADQRKTDAYILELVTWLHHLVSLTKQREHSFKPQPVRSPTQKTITFQPKMLQFLPFNYGPKTQVIELSQEERILLNKLNRRRLNPGISRSQEFPIGEKKGSRVWALSRSADNSPQGDLTPWSLDHQKTMIDVMDDLFYNF</sequence>
<feature type="region of interest" description="Disordered" evidence="1">
    <location>
        <begin position="1"/>
        <end position="24"/>
    </location>
</feature>
<feature type="compositionally biased region" description="Gly residues" evidence="1">
    <location>
        <begin position="1"/>
        <end position="10"/>
    </location>
</feature>
<dbReference type="Pfam" id="PF11961">
    <property type="entry name" value="DUF3475"/>
    <property type="match status" value="1"/>
</dbReference>
<dbReference type="InterPro" id="IPR045021">
    <property type="entry name" value="PSI1/2/3"/>
</dbReference>
<dbReference type="Proteomes" id="UP001054252">
    <property type="component" value="Unassembled WGS sequence"/>
</dbReference>
<dbReference type="InterPro" id="IPR007700">
    <property type="entry name" value="DUF668"/>
</dbReference>
<protein>
    <submittedName>
        <fullName evidence="4">Uncharacterized protein</fullName>
    </submittedName>
</protein>
<evidence type="ECO:0000313" key="4">
    <source>
        <dbReference type="EMBL" id="GKV17843.1"/>
    </source>
</evidence>
<evidence type="ECO:0000313" key="5">
    <source>
        <dbReference type="Proteomes" id="UP001054252"/>
    </source>
</evidence>
<evidence type="ECO:0000256" key="1">
    <source>
        <dbReference type="SAM" id="MobiDB-lite"/>
    </source>
</evidence>